<protein>
    <submittedName>
        <fullName evidence="1">Uncharacterized protein</fullName>
    </submittedName>
</protein>
<reference evidence="1 2" key="1">
    <citation type="submission" date="2018-11" db="EMBL/GenBank/DDBJ databases">
        <authorList>
            <consortium name="Pathogen Informatics"/>
        </authorList>
    </citation>
    <scope>NUCLEOTIDE SEQUENCE [LARGE SCALE GENOMIC DNA]</scope>
</reference>
<evidence type="ECO:0000313" key="2">
    <source>
        <dbReference type="Proteomes" id="UP000271098"/>
    </source>
</evidence>
<dbReference type="OrthoDB" id="156886at2759"/>
<gene>
    <name evidence="1" type="ORF">GPUH_LOCUS25531</name>
</gene>
<evidence type="ECO:0000313" key="1">
    <source>
        <dbReference type="EMBL" id="VDN44320.1"/>
    </source>
</evidence>
<organism evidence="1 2">
    <name type="scientific">Gongylonema pulchrum</name>
    <dbReference type="NCBI Taxonomy" id="637853"/>
    <lineage>
        <taxon>Eukaryota</taxon>
        <taxon>Metazoa</taxon>
        <taxon>Ecdysozoa</taxon>
        <taxon>Nematoda</taxon>
        <taxon>Chromadorea</taxon>
        <taxon>Rhabditida</taxon>
        <taxon>Spirurina</taxon>
        <taxon>Spiruromorpha</taxon>
        <taxon>Spiruroidea</taxon>
        <taxon>Gongylonematidae</taxon>
        <taxon>Gongylonema</taxon>
    </lineage>
</organism>
<accession>A0A3P7NTC2</accession>
<dbReference type="Proteomes" id="UP000271098">
    <property type="component" value="Unassembled WGS sequence"/>
</dbReference>
<dbReference type="AlphaFoldDB" id="A0A3P7NTC2"/>
<name>A0A3P7NTC2_9BILA</name>
<proteinExistence type="predicted"/>
<sequence length="87" mass="9444">MAKYQTQFYKFLGEAATISRNATSILPRAFVPLRSIPAADLGHSILADANKDGSFKLLQQGNMLSPRAVLAAKVISTVFKDSSGLMW</sequence>
<keyword evidence="2" id="KW-1185">Reference proteome</keyword>
<dbReference type="EMBL" id="UYRT01105590">
    <property type="protein sequence ID" value="VDN44320.1"/>
    <property type="molecule type" value="Genomic_DNA"/>
</dbReference>